<dbReference type="AlphaFoldDB" id="A0A0N4XWU4"/>
<evidence type="ECO:0000313" key="2">
    <source>
        <dbReference type="EMBL" id="VDL70987.1"/>
    </source>
</evidence>
<evidence type="ECO:0000313" key="3">
    <source>
        <dbReference type="Proteomes" id="UP000271162"/>
    </source>
</evidence>
<keyword evidence="1" id="KW-0175">Coiled coil</keyword>
<sequence length="72" mass="8333">MNGKRSALASMVLSVGATTMLLLFAVRLSAKLDEISEEIERDMLEFRDMEKQAAWVYFFTDEKRSAFQHKRS</sequence>
<evidence type="ECO:0000313" key="4">
    <source>
        <dbReference type="WBParaSite" id="NBR_0000739701-mRNA-1"/>
    </source>
</evidence>
<gene>
    <name evidence="2" type="ORF">NBR_LOCUS7398</name>
</gene>
<protein>
    <submittedName>
        <fullName evidence="4">Col_cuticle_N domain-containing protein</fullName>
    </submittedName>
</protein>
<reference evidence="4" key="1">
    <citation type="submission" date="2017-02" db="UniProtKB">
        <authorList>
            <consortium name="WormBaseParasite"/>
        </authorList>
    </citation>
    <scope>IDENTIFICATION</scope>
</reference>
<keyword evidence="3" id="KW-1185">Reference proteome</keyword>
<dbReference type="WBParaSite" id="NBR_0000739701-mRNA-1">
    <property type="protein sequence ID" value="NBR_0000739701-mRNA-1"/>
    <property type="gene ID" value="NBR_0000739701"/>
</dbReference>
<reference evidence="2 3" key="2">
    <citation type="submission" date="2018-11" db="EMBL/GenBank/DDBJ databases">
        <authorList>
            <consortium name="Pathogen Informatics"/>
        </authorList>
    </citation>
    <scope>NUCLEOTIDE SEQUENCE [LARGE SCALE GENOMIC DNA]</scope>
</reference>
<name>A0A0N4XWU4_NIPBR</name>
<feature type="coiled-coil region" evidence="1">
    <location>
        <begin position="25"/>
        <end position="52"/>
    </location>
</feature>
<proteinExistence type="predicted"/>
<accession>A0A0N4XWU4</accession>
<dbReference type="Proteomes" id="UP000271162">
    <property type="component" value="Unassembled WGS sequence"/>
</dbReference>
<evidence type="ECO:0000256" key="1">
    <source>
        <dbReference type="SAM" id="Coils"/>
    </source>
</evidence>
<organism evidence="4">
    <name type="scientific">Nippostrongylus brasiliensis</name>
    <name type="common">Rat hookworm</name>
    <dbReference type="NCBI Taxonomy" id="27835"/>
    <lineage>
        <taxon>Eukaryota</taxon>
        <taxon>Metazoa</taxon>
        <taxon>Ecdysozoa</taxon>
        <taxon>Nematoda</taxon>
        <taxon>Chromadorea</taxon>
        <taxon>Rhabditida</taxon>
        <taxon>Rhabditina</taxon>
        <taxon>Rhabditomorpha</taxon>
        <taxon>Strongyloidea</taxon>
        <taxon>Heligmosomidae</taxon>
        <taxon>Nippostrongylus</taxon>
    </lineage>
</organism>
<dbReference type="EMBL" id="UYSL01019887">
    <property type="protein sequence ID" value="VDL70987.1"/>
    <property type="molecule type" value="Genomic_DNA"/>
</dbReference>
<dbReference type="STRING" id="27835.A0A0N4XWU4"/>